<dbReference type="GO" id="GO:0061630">
    <property type="term" value="F:ubiquitin protein ligase activity"/>
    <property type="evidence" value="ECO:0007669"/>
    <property type="project" value="UniProtKB-EC"/>
</dbReference>
<evidence type="ECO:0000256" key="7">
    <source>
        <dbReference type="ARBA" id="ARBA00022833"/>
    </source>
</evidence>
<dbReference type="GO" id="GO:0016567">
    <property type="term" value="P:protein ubiquitination"/>
    <property type="evidence" value="ECO:0007669"/>
    <property type="project" value="TreeGrafter"/>
</dbReference>
<feature type="region of interest" description="Disordered" evidence="9">
    <location>
        <begin position="245"/>
        <end position="325"/>
    </location>
</feature>
<dbReference type="EMBL" id="BAABME010003251">
    <property type="protein sequence ID" value="GAA0158072.1"/>
    <property type="molecule type" value="Genomic_DNA"/>
</dbReference>
<dbReference type="GO" id="GO:0016874">
    <property type="term" value="F:ligase activity"/>
    <property type="evidence" value="ECO:0007669"/>
    <property type="project" value="UniProtKB-KW"/>
</dbReference>
<keyword evidence="6" id="KW-0833">Ubl conjugation pathway</keyword>
<evidence type="ECO:0000259" key="10">
    <source>
        <dbReference type="PROSITE" id="PS50089"/>
    </source>
</evidence>
<dbReference type="SMART" id="SM00184">
    <property type="entry name" value="RING"/>
    <property type="match status" value="1"/>
</dbReference>
<dbReference type="CDD" id="cd16667">
    <property type="entry name" value="RING-H2_RNF126-like"/>
    <property type="match status" value="1"/>
</dbReference>
<feature type="compositionally biased region" description="Basic and acidic residues" evidence="9">
    <location>
        <begin position="314"/>
        <end position="325"/>
    </location>
</feature>
<keyword evidence="11" id="KW-0436">Ligase</keyword>
<dbReference type="PANTHER" id="PTHR15710:SF34">
    <property type="entry name" value="E3 UBIQUITIN-PROTEIN LIGASE RHC1A-RELATED"/>
    <property type="match status" value="1"/>
</dbReference>
<dbReference type="GO" id="GO:0008270">
    <property type="term" value="F:zinc ion binding"/>
    <property type="evidence" value="ECO:0007669"/>
    <property type="project" value="UniProtKB-KW"/>
</dbReference>
<evidence type="ECO:0000256" key="2">
    <source>
        <dbReference type="ARBA" id="ARBA00012483"/>
    </source>
</evidence>
<protein>
    <recommendedName>
        <fullName evidence="2">RING-type E3 ubiquitin transferase</fullName>
        <ecNumber evidence="2">2.3.2.27</ecNumber>
    </recommendedName>
</protein>
<comment type="catalytic activity">
    <reaction evidence="1">
        <text>S-ubiquitinyl-[E2 ubiquitin-conjugating enzyme]-L-cysteine + [acceptor protein]-L-lysine = [E2 ubiquitin-conjugating enzyme]-L-cysteine + N(6)-ubiquitinyl-[acceptor protein]-L-lysine.</text>
        <dbReference type="EC" id="2.3.2.27"/>
    </reaction>
</comment>
<keyword evidence="3" id="KW-0808">Transferase</keyword>
<dbReference type="InterPro" id="IPR013083">
    <property type="entry name" value="Znf_RING/FYVE/PHD"/>
</dbReference>
<gene>
    <name evidence="11" type="ORF">LIER_15190</name>
</gene>
<keyword evidence="12" id="KW-1185">Reference proteome</keyword>
<evidence type="ECO:0000256" key="1">
    <source>
        <dbReference type="ARBA" id="ARBA00000900"/>
    </source>
</evidence>
<dbReference type="GO" id="GO:0005737">
    <property type="term" value="C:cytoplasm"/>
    <property type="evidence" value="ECO:0007669"/>
    <property type="project" value="TreeGrafter"/>
</dbReference>
<feature type="domain" description="RING-type" evidence="10">
    <location>
        <begin position="200"/>
        <end position="241"/>
    </location>
</feature>
<dbReference type="Proteomes" id="UP001454036">
    <property type="component" value="Unassembled WGS sequence"/>
</dbReference>
<evidence type="ECO:0000313" key="12">
    <source>
        <dbReference type="Proteomes" id="UP001454036"/>
    </source>
</evidence>
<evidence type="ECO:0000256" key="3">
    <source>
        <dbReference type="ARBA" id="ARBA00022679"/>
    </source>
</evidence>
<dbReference type="EC" id="2.3.2.27" evidence="2"/>
<dbReference type="PROSITE" id="PS50089">
    <property type="entry name" value="ZF_RING_2"/>
    <property type="match status" value="1"/>
</dbReference>
<evidence type="ECO:0000256" key="9">
    <source>
        <dbReference type="SAM" id="MobiDB-lite"/>
    </source>
</evidence>
<feature type="compositionally biased region" description="Polar residues" evidence="9">
    <location>
        <begin position="289"/>
        <end position="303"/>
    </location>
</feature>
<keyword evidence="4" id="KW-0479">Metal-binding</keyword>
<reference evidence="11 12" key="1">
    <citation type="submission" date="2024-01" db="EMBL/GenBank/DDBJ databases">
        <title>The complete chloroplast genome sequence of Lithospermum erythrorhizon: insights into the phylogenetic relationship among Boraginaceae species and the maternal lineages of purple gromwells.</title>
        <authorList>
            <person name="Okada T."/>
            <person name="Watanabe K."/>
        </authorList>
    </citation>
    <scope>NUCLEOTIDE SEQUENCE [LARGE SCALE GENOMIC DNA]</scope>
</reference>
<dbReference type="PANTHER" id="PTHR15710">
    <property type="entry name" value="E3 UBIQUITIN-PROTEIN LIGASE PRAJA"/>
    <property type="match status" value="1"/>
</dbReference>
<keyword evidence="5 8" id="KW-0863">Zinc-finger</keyword>
<organism evidence="11 12">
    <name type="scientific">Lithospermum erythrorhizon</name>
    <name type="common">Purple gromwell</name>
    <name type="synonym">Lithospermum officinale var. erythrorhizon</name>
    <dbReference type="NCBI Taxonomy" id="34254"/>
    <lineage>
        <taxon>Eukaryota</taxon>
        <taxon>Viridiplantae</taxon>
        <taxon>Streptophyta</taxon>
        <taxon>Embryophyta</taxon>
        <taxon>Tracheophyta</taxon>
        <taxon>Spermatophyta</taxon>
        <taxon>Magnoliopsida</taxon>
        <taxon>eudicotyledons</taxon>
        <taxon>Gunneridae</taxon>
        <taxon>Pentapetalae</taxon>
        <taxon>asterids</taxon>
        <taxon>lamiids</taxon>
        <taxon>Boraginales</taxon>
        <taxon>Boraginaceae</taxon>
        <taxon>Boraginoideae</taxon>
        <taxon>Lithospermeae</taxon>
        <taxon>Lithospermum</taxon>
    </lineage>
</organism>
<name>A0AAV3Q4F8_LITER</name>
<dbReference type="InterPro" id="IPR039525">
    <property type="entry name" value="RNF126-like_zinc-ribbon"/>
</dbReference>
<dbReference type="SUPFAM" id="SSF57850">
    <property type="entry name" value="RING/U-box"/>
    <property type="match status" value="1"/>
</dbReference>
<sequence>MSSGAFTHWCYQCQRPIRIGSRNVVCPYCDAGFIQDINEMGHGGHQELFTSPPEDDSDIRFMEPFPDPRFSVMDALSAFMRQRMAGRDPNFDIRSRSVMNPGQGMSFGSGPSGPWLVLRGHGTSGVPRDDPFEFFFNGGARTGQRQANFGDFFVGPGLQELIEQLSMNDRHGPPPAPRTAIDAMPTIRITQRHLNTDAHCPVCKEKFELGSEARNMPCSHIYHSDCIVPWLVQHNSCPVCRVELPPLGTGRGSRNENTSSTSSSNSNVRVSSGQNQGRRNPFSFLWPFRSSNQENRQYNETRGSSSRSSSDDNNDMHDTRWPFNY</sequence>
<dbReference type="InterPro" id="IPR001841">
    <property type="entry name" value="Znf_RING"/>
</dbReference>
<dbReference type="Gene3D" id="3.30.40.10">
    <property type="entry name" value="Zinc/RING finger domain, C3HC4 (zinc finger)"/>
    <property type="match status" value="1"/>
</dbReference>
<dbReference type="Pfam" id="PF13639">
    <property type="entry name" value="zf-RING_2"/>
    <property type="match status" value="1"/>
</dbReference>
<comment type="caution">
    <text evidence="11">The sequence shown here is derived from an EMBL/GenBank/DDBJ whole genome shotgun (WGS) entry which is preliminary data.</text>
</comment>
<evidence type="ECO:0000256" key="5">
    <source>
        <dbReference type="ARBA" id="ARBA00022771"/>
    </source>
</evidence>
<dbReference type="Pfam" id="PF14369">
    <property type="entry name" value="Zn_ribbon_19"/>
    <property type="match status" value="1"/>
</dbReference>
<keyword evidence="7" id="KW-0862">Zinc</keyword>
<evidence type="ECO:0000256" key="4">
    <source>
        <dbReference type="ARBA" id="ARBA00022723"/>
    </source>
</evidence>
<evidence type="ECO:0000313" key="11">
    <source>
        <dbReference type="EMBL" id="GAA0158072.1"/>
    </source>
</evidence>
<feature type="compositionally biased region" description="Low complexity" evidence="9">
    <location>
        <begin position="255"/>
        <end position="276"/>
    </location>
</feature>
<accession>A0AAV3Q4F8</accession>
<proteinExistence type="predicted"/>
<evidence type="ECO:0000256" key="6">
    <source>
        <dbReference type="ARBA" id="ARBA00022786"/>
    </source>
</evidence>
<dbReference type="FunFam" id="3.30.40.10:FF:000022">
    <property type="entry name" value="E3 ubiquitin-protein ligase RING1-like"/>
    <property type="match status" value="1"/>
</dbReference>
<dbReference type="AlphaFoldDB" id="A0AAV3Q4F8"/>
<evidence type="ECO:0000256" key="8">
    <source>
        <dbReference type="PROSITE-ProRule" id="PRU00175"/>
    </source>
</evidence>